<evidence type="ECO:0000256" key="1">
    <source>
        <dbReference type="SAM" id="MobiDB-lite"/>
    </source>
</evidence>
<keyword evidence="3" id="KW-1185">Reference proteome</keyword>
<protein>
    <submittedName>
        <fullName evidence="2">Uncharacterized protein</fullName>
    </submittedName>
</protein>
<feature type="compositionally biased region" description="Low complexity" evidence="1">
    <location>
        <begin position="192"/>
        <end position="213"/>
    </location>
</feature>
<feature type="region of interest" description="Disordered" evidence="1">
    <location>
        <begin position="184"/>
        <end position="242"/>
    </location>
</feature>
<sequence>MGIKLGGASNLFKGGSNKIPDFKPSAPKPDVKPQFTPRPDINGNKPSLNGPGFKRDSFDPTGLNNPKLNGLGNMLGGVGEAFGGVAQGAAGLAGAGLDAASTLGMMAPQLMAPAMDPYAIAGLGQGFGGAPAMDPYAIAGLGQGLGGAPMMDPYAAAGGLPPELAGAPMMDPFSAGGLPPGFGGDLAPMATAPRSPSAASKNAPSKAAAPLAADGTPIPQATDKRPQGDTRSAADIVNDSPALARLGRQKDIKFEQLCKQTGVDPKLDLKDSRQNPDAVYRLAKVLDYIDSSKISDGGERTGKVKGGKGDGNIEGITKDGDARHGTEAGMVKDFAEKGYASLGSEHRLPTTSDTHVKKDGSNKDNFQWFAGEAGKHLWFLPGVSNVLTGIGNSEGGVKGVIEGGLGGMVKTWKGAAEGVLGALGTGKVNPASALLGAYTGALGETDAAPQEVKDLVNNLPI</sequence>
<accession>A0ABT4AB59</accession>
<proteinExistence type="predicted"/>
<dbReference type="EMBL" id="JAPNKA010000001">
    <property type="protein sequence ID" value="MCY1078174.1"/>
    <property type="molecule type" value="Genomic_DNA"/>
</dbReference>
<evidence type="ECO:0000313" key="3">
    <source>
        <dbReference type="Proteomes" id="UP001207654"/>
    </source>
</evidence>
<evidence type="ECO:0000313" key="2">
    <source>
        <dbReference type="EMBL" id="MCY1078174.1"/>
    </source>
</evidence>
<comment type="caution">
    <text evidence="2">The sequence shown here is derived from an EMBL/GenBank/DDBJ whole genome shotgun (WGS) entry which is preliminary data.</text>
</comment>
<feature type="region of interest" description="Disordered" evidence="1">
    <location>
        <begin position="297"/>
        <end position="324"/>
    </location>
</feature>
<gene>
    <name evidence="2" type="ORF">OV287_27225</name>
</gene>
<feature type="region of interest" description="Disordered" evidence="1">
    <location>
        <begin position="1"/>
        <end position="65"/>
    </location>
</feature>
<organism evidence="2 3">
    <name type="scientific">Archangium lansingense</name>
    <dbReference type="NCBI Taxonomy" id="2995310"/>
    <lineage>
        <taxon>Bacteria</taxon>
        <taxon>Pseudomonadati</taxon>
        <taxon>Myxococcota</taxon>
        <taxon>Myxococcia</taxon>
        <taxon>Myxococcales</taxon>
        <taxon>Cystobacterineae</taxon>
        <taxon>Archangiaceae</taxon>
        <taxon>Archangium</taxon>
    </lineage>
</organism>
<name>A0ABT4AB59_9BACT</name>
<dbReference type="Proteomes" id="UP001207654">
    <property type="component" value="Unassembled WGS sequence"/>
</dbReference>
<dbReference type="RefSeq" id="WP_267536964.1">
    <property type="nucleotide sequence ID" value="NZ_JAPNKA010000001.1"/>
</dbReference>
<reference evidence="2 3" key="1">
    <citation type="submission" date="2022-11" db="EMBL/GenBank/DDBJ databases">
        <title>Minimal conservation of predation-associated metabolite biosynthetic gene clusters underscores biosynthetic potential of Myxococcota including descriptions for ten novel species: Archangium lansinium sp. nov., Myxococcus landrumus sp. nov., Nannocystis bai.</title>
        <authorList>
            <person name="Ahearne A."/>
            <person name="Stevens C."/>
            <person name="Phillips K."/>
        </authorList>
    </citation>
    <scope>NUCLEOTIDE SEQUENCE [LARGE SCALE GENOMIC DNA]</scope>
    <source>
        <strain evidence="2 3">MIWBW</strain>
    </source>
</reference>